<evidence type="ECO:0000313" key="2">
    <source>
        <dbReference type="Proteomes" id="UP001231649"/>
    </source>
</evidence>
<protein>
    <submittedName>
        <fullName evidence="1">Uncharacterized protein</fullName>
    </submittedName>
</protein>
<comment type="caution">
    <text evidence="1">The sequence shown here is derived from an EMBL/GenBank/DDBJ whole genome shotgun (WGS) entry which is preliminary data.</text>
</comment>
<dbReference type="Proteomes" id="UP001231649">
    <property type="component" value="Chromosome 14"/>
</dbReference>
<accession>A0ACC2QV33</accession>
<reference evidence="1" key="1">
    <citation type="submission" date="2023-03" db="EMBL/GenBank/DDBJ databases">
        <title>Chromosome-level genomes of two armyworms, Mythimna separata and Mythimna loreyi, provide insights into the biosynthesis and reception of sex pheromones.</title>
        <authorList>
            <person name="Zhao H."/>
        </authorList>
    </citation>
    <scope>NUCLEOTIDE SEQUENCE</scope>
    <source>
        <strain evidence="1">BeijingLab</strain>
    </source>
</reference>
<proteinExistence type="predicted"/>
<evidence type="ECO:0000313" key="1">
    <source>
        <dbReference type="EMBL" id="KAJ8723088.1"/>
    </source>
</evidence>
<name>A0ACC2QV33_9NEOP</name>
<organism evidence="1 2">
    <name type="scientific">Mythimna loreyi</name>
    <dbReference type="NCBI Taxonomy" id="667449"/>
    <lineage>
        <taxon>Eukaryota</taxon>
        <taxon>Metazoa</taxon>
        <taxon>Ecdysozoa</taxon>
        <taxon>Arthropoda</taxon>
        <taxon>Hexapoda</taxon>
        <taxon>Insecta</taxon>
        <taxon>Pterygota</taxon>
        <taxon>Neoptera</taxon>
        <taxon>Endopterygota</taxon>
        <taxon>Lepidoptera</taxon>
        <taxon>Glossata</taxon>
        <taxon>Ditrysia</taxon>
        <taxon>Noctuoidea</taxon>
        <taxon>Noctuidae</taxon>
        <taxon>Noctuinae</taxon>
        <taxon>Hadenini</taxon>
        <taxon>Mythimna</taxon>
    </lineage>
</organism>
<sequence length="240" mass="26264">MMNKLTYLCLLAVVIGAKSTIAPFITPCQSANNVCILRSAQAAVPVMAAGIPALGIKSLDPLYFDEIQGDQGGLQLNFKDTTVTGMKGCKVEAIKHDLAKSKQVVTIKCSVELVGDYKLGGHLLVLPIRGEGKYHISIRDIVIKASTVLVTVDGDDGKKHWHIKDWHYTSQVKTNARFNFDNLFNGNKILAGPVEDFVNTSWREVMNEIAPPIVRAIVARTVEAVEALYKAVPAEELYVE</sequence>
<dbReference type="EMBL" id="CM056790">
    <property type="protein sequence ID" value="KAJ8723088.1"/>
    <property type="molecule type" value="Genomic_DNA"/>
</dbReference>
<gene>
    <name evidence="1" type="ORF">PYW08_003000</name>
</gene>
<keyword evidence="2" id="KW-1185">Reference proteome</keyword>